<accession>A0A0M3AL46</accession>
<organism evidence="2 3">
    <name type="scientific">Sphingobium chungbukense</name>
    <dbReference type="NCBI Taxonomy" id="56193"/>
    <lineage>
        <taxon>Bacteria</taxon>
        <taxon>Pseudomonadati</taxon>
        <taxon>Pseudomonadota</taxon>
        <taxon>Alphaproteobacteria</taxon>
        <taxon>Sphingomonadales</taxon>
        <taxon>Sphingomonadaceae</taxon>
        <taxon>Sphingobium</taxon>
    </lineage>
</organism>
<dbReference type="RefSeq" id="WP_046765072.1">
    <property type="nucleotide sequence ID" value="NZ_LBIC01000009.1"/>
</dbReference>
<keyword evidence="1" id="KW-0812">Transmembrane</keyword>
<dbReference type="PATRIC" id="fig|56193.3.peg.3864"/>
<name>A0A0M3AL46_9SPHN</name>
<evidence type="ECO:0000313" key="2">
    <source>
        <dbReference type="EMBL" id="KKW90570.1"/>
    </source>
</evidence>
<proteinExistence type="predicted"/>
<evidence type="ECO:0000313" key="3">
    <source>
        <dbReference type="Proteomes" id="UP000033874"/>
    </source>
</evidence>
<feature type="transmembrane region" description="Helical" evidence="1">
    <location>
        <begin position="20"/>
        <end position="46"/>
    </location>
</feature>
<evidence type="ECO:0000256" key="1">
    <source>
        <dbReference type="SAM" id="Phobius"/>
    </source>
</evidence>
<dbReference type="EMBL" id="LBIC01000009">
    <property type="protein sequence ID" value="KKW90570.1"/>
    <property type="molecule type" value="Genomic_DNA"/>
</dbReference>
<comment type="caution">
    <text evidence="2">The sequence shown here is derived from an EMBL/GenBank/DDBJ whole genome shotgun (WGS) entry which is preliminary data.</text>
</comment>
<feature type="transmembrane region" description="Helical" evidence="1">
    <location>
        <begin position="75"/>
        <end position="94"/>
    </location>
</feature>
<keyword evidence="1" id="KW-1133">Transmembrane helix</keyword>
<dbReference type="STRING" id="56193.YP76_18430"/>
<dbReference type="AlphaFoldDB" id="A0A0M3AL46"/>
<gene>
    <name evidence="2" type="ORF">YP76_18430</name>
</gene>
<keyword evidence="3" id="KW-1185">Reference proteome</keyword>
<protein>
    <submittedName>
        <fullName evidence="2">Uncharacterized protein</fullName>
    </submittedName>
</protein>
<reference evidence="2 3" key="1">
    <citation type="submission" date="2015-04" db="EMBL/GenBank/DDBJ databases">
        <title>Genome sequence of aromatic hydrocarbons-degrading Sphingobium chungbukense DJ77.</title>
        <authorList>
            <person name="Kim Y.-C."/>
            <person name="Chae J.-C."/>
        </authorList>
    </citation>
    <scope>NUCLEOTIDE SEQUENCE [LARGE SCALE GENOMIC DNA]</scope>
    <source>
        <strain evidence="2 3">DJ77</strain>
    </source>
</reference>
<keyword evidence="1" id="KW-0472">Membrane</keyword>
<sequence length="112" mass="12521">MEWQSPEGSVARHWRGIAYVGLEASGFLVTTLLLSWGAFVLFLFLLGGFSLDGVMHQLANMSVRYVAADAQRLRGFRHFLMIAHLAVTLVILILRRARLSEILRAGRSIGHD</sequence>
<dbReference type="Proteomes" id="UP000033874">
    <property type="component" value="Unassembled WGS sequence"/>
</dbReference>